<evidence type="ECO:0000256" key="1">
    <source>
        <dbReference type="SAM" id="MobiDB-lite"/>
    </source>
</evidence>
<dbReference type="EMBL" id="CAMAPC010000013">
    <property type="protein sequence ID" value="CAH9062314.1"/>
    <property type="molecule type" value="Genomic_DNA"/>
</dbReference>
<keyword evidence="3" id="KW-1185">Reference proteome</keyword>
<proteinExistence type="predicted"/>
<protein>
    <submittedName>
        <fullName evidence="2">Uncharacterized protein</fullName>
    </submittedName>
</protein>
<sequence length="79" mass="9138">MAKTPENSEHTSVQKRIKSAKDAKQPKQLARFAGSHRKHMPKGLPFELKSYLELVELTGRCMREDKRGHIEQRTLPLLE</sequence>
<dbReference type="Proteomes" id="UP001152467">
    <property type="component" value="Unassembled WGS sequence"/>
</dbReference>
<organism evidence="2 3">
    <name type="scientific">Pseudoalteromonas holothuriae</name>
    <dbReference type="NCBI Taxonomy" id="2963714"/>
    <lineage>
        <taxon>Bacteria</taxon>
        <taxon>Pseudomonadati</taxon>
        <taxon>Pseudomonadota</taxon>
        <taxon>Gammaproteobacteria</taxon>
        <taxon>Alteromonadales</taxon>
        <taxon>Pseudoalteromonadaceae</taxon>
        <taxon>Pseudoalteromonas</taxon>
    </lineage>
</organism>
<reference evidence="2" key="1">
    <citation type="submission" date="2022-07" db="EMBL/GenBank/DDBJ databases">
        <authorList>
            <person name="Criscuolo A."/>
        </authorList>
    </citation>
    <scope>NUCLEOTIDE SEQUENCE</scope>
    <source>
        <strain evidence="2">CIP111854</strain>
    </source>
</reference>
<name>A0A9W4R110_9GAMM</name>
<comment type="caution">
    <text evidence="2">The sequence shown here is derived from an EMBL/GenBank/DDBJ whole genome shotgun (WGS) entry which is preliminary data.</text>
</comment>
<evidence type="ECO:0000313" key="2">
    <source>
        <dbReference type="EMBL" id="CAH9062314.1"/>
    </source>
</evidence>
<dbReference type="AlphaFoldDB" id="A0A9W4R110"/>
<feature type="region of interest" description="Disordered" evidence="1">
    <location>
        <begin position="1"/>
        <end position="41"/>
    </location>
</feature>
<gene>
    <name evidence="2" type="ORF">PSECIP111854_02986</name>
</gene>
<evidence type="ECO:0000313" key="3">
    <source>
        <dbReference type="Proteomes" id="UP001152467"/>
    </source>
</evidence>
<accession>A0A9W4R110</accession>